<evidence type="ECO:0000259" key="10">
    <source>
        <dbReference type="PROSITE" id="PS50885"/>
    </source>
</evidence>
<keyword evidence="3 8" id="KW-1133">Transmembrane helix</keyword>
<keyword evidence="4 8" id="KW-0472">Membrane</keyword>
<evidence type="ECO:0000256" key="6">
    <source>
        <dbReference type="ARBA" id="ARBA00029447"/>
    </source>
</evidence>
<name>A0A178JHE9_9VIBR</name>
<keyword evidence="2 8" id="KW-0812">Transmembrane</keyword>
<comment type="similarity">
    <text evidence="6">Belongs to the methyl-accepting chemotaxis (MCP) protein family.</text>
</comment>
<dbReference type="SMART" id="SM00283">
    <property type="entry name" value="MA"/>
    <property type="match status" value="1"/>
</dbReference>
<dbReference type="Proteomes" id="UP001150001">
    <property type="component" value="Unassembled WGS sequence"/>
</dbReference>
<dbReference type="OrthoDB" id="2489132at2"/>
<organism evidence="13 14">
    <name type="scientific">Vibrio europaeus</name>
    <dbReference type="NCBI Taxonomy" id="300876"/>
    <lineage>
        <taxon>Bacteria</taxon>
        <taxon>Pseudomonadati</taxon>
        <taxon>Pseudomonadota</taxon>
        <taxon>Gammaproteobacteria</taxon>
        <taxon>Vibrionales</taxon>
        <taxon>Vibrionaceae</taxon>
        <taxon>Vibrio</taxon>
        <taxon>Vibrio oreintalis group</taxon>
    </lineage>
</organism>
<evidence type="ECO:0000256" key="5">
    <source>
        <dbReference type="ARBA" id="ARBA00023224"/>
    </source>
</evidence>
<dbReference type="Pfam" id="PF00015">
    <property type="entry name" value="MCPsignal"/>
    <property type="match status" value="1"/>
</dbReference>
<dbReference type="GO" id="GO:0004888">
    <property type="term" value="F:transmembrane signaling receptor activity"/>
    <property type="evidence" value="ECO:0007669"/>
    <property type="project" value="InterPro"/>
</dbReference>
<dbReference type="EMBL" id="LUAX01000001">
    <property type="protein sequence ID" value="OAN00978.1"/>
    <property type="molecule type" value="Genomic_DNA"/>
</dbReference>
<comment type="subcellular location">
    <subcellularLocation>
        <location evidence="1">Membrane</location>
        <topology evidence="1">Multi-pass membrane protein</topology>
    </subcellularLocation>
</comment>
<feature type="domain" description="NIT" evidence="11">
    <location>
        <begin position="54"/>
        <end position="303"/>
    </location>
</feature>
<dbReference type="PROSITE" id="PS50906">
    <property type="entry name" value="NIT"/>
    <property type="match status" value="1"/>
</dbReference>
<dbReference type="GO" id="GO:0007165">
    <property type="term" value="P:signal transduction"/>
    <property type="evidence" value="ECO:0007669"/>
    <property type="project" value="UniProtKB-KW"/>
</dbReference>
<sequence length="671" mass="73257">MRSLIKRFSLHHIFTALAGIPLILAMLMAVELAIFQKTTVEQANRDQEIIQLTLLYDNLAHNLAVERGLTAGVLGSKGAQEQVAKLKEQRKNADQHIAEFNAFKPEYISSELTNKLKQSLDTQLADINQIRNQVDQLSPKRSPFAYYSNLNQLAIDNAVLLVSGVSNSEIIRLGNSLTSVMVIKERAGQVRGALNGAFARKNSSLGQYTAIENYLKSGEYAERLASLAMPSEFSSQLEAAKNSPTWKQVVDIQNQYLGQKTQLQNLQGPSALDWFGLATEKIKLVNKIRNQLATTMTDVVSTQASSAQWLLSMMLAAIVCLGAVLFGGMVVSLSSLKRRVGELTNNLANMSKSNDLSMVLQDEGKNELSQISSSVNGLVSSIKRLLINVTETNEHSHQRLDQMVQGANDLGDSSRATSDKCGNIAAAMTQLSQSSLEIASSSERALEETEQMTNKVLTCQKQSQDSYEIVKALVNQIEQTQECMSQLEQDAQSVSKIVETINGISEQTNLLALNAAIEAARAGEHGRGFAVVSSEVRDLAQRSKEATEHISQLLSNITNNTQTAVSNMDKSREATDSTFNSVSEVTNSVSQLEVLIETVNEHITSIANSTVEQSKASEAVDQDVDVLSDIAQNTGQLADSMNQIVTSYRHEVSEVSDHLEKFKLGATEARG</sequence>
<evidence type="ECO:0000313" key="12">
    <source>
        <dbReference type="EMBL" id="MDC5741299.1"/>
    </source>
</evidence>
<dbReference type="InterPro" id="IPR013587">
    <property type="entry name" value="Nitrate/nitrite_sensing"/>
</dbReference>
<comment type="caution">
    <text evidence="13">The sequence shown here is derived from an EMBL/GenBank/DDBJ whole genome shotgun (WGS) entry which is preliminary data.</text>
</comment>
<feature type="domain" description="HAMP" evidence="10">
    <location>
        <begin position="334"/>
        <end position="387"/>
    </location>
</feature>
<evidence type="ECO:0000259" key="11">
    <source>
        <dbReference type="PROSITE" id="PS50906"/>
    </source>
</evidence>
<evidence type="ECO:0000256" key="3">
    <source>
        <dbReference type="ARBA" id="ARBA00022989"/>
    </source>
</evidence>
<dbReference type="InterPro" id="IPR003660">
    <property type="entry name" value="HAMP_dom"/>
</dbReference>
<keyword evidence="15" id="KW-1185">Reference proteome</keyword>
<dbReference type="PANTHER" id="PTHR32089">
    <property type="entry name" value="METHYL-ACCEPTING CHEMOTAXIS PROTEIN MCPB"/>
    <property type="match status" value="1"/>
</dbReference>
<evidence type="ECO:0000256" key="8">
    <source>
        <dbReference type="SAM" id="Phobius"/>
    </source>
</evidence>
<evidence type="ECO:0000259" key="9">
    <source>
        <dbReference type="PROSITE" id="PS50111"/>
    </source>
</evidence>
<dbReference type="Pfam" id="PF08376">
    <property type="entry name" value="NIT"/>
    <property type="match status" value="1"/>
</dbReference>
<gene>
    <name evidence="13" type="ORF">AZ468_07570</name>
    <name evidence="12" type="ORF">OPW20_14610</name>
</gene>
<accession>A0A178JHE9</accession>
<proteinExistence type="inferred from homology"/>
<protein>
    <submittedName>
        <fullName evidence="12 13">Chemotaxis protein</fullName>
    </submittedName>
</protein>
<dbReference type="InterPro" id="IPR010910">
    <property type="entry name" value="Nitrate/nitrite_sensing_bac"/>
</dbReference>
<reference evidence="13 14" key="1">
    <citation type="submission" date="2016-03" db="EMBL/GenBank/DDBJ databases">
        <title>Draft genome sequence of the Vibrio tubiashii subs. europaeus.</title>
        <authorList>
            <person name="Spinard E."/>
            <person name="Dubert J."/>
            <person name="Nelson D.R."/>
            <person name="Barja J.L."/>
        </authorList>
    </citation>
    <scope>NUCLEOTIDE SEQUENCE [LARGE SCALE GENOMIC DNA]</scope>
    <source>
        <strain evidence="14">PP-638</strain>
        <strain evidence="13">PP2-638</strain>
    </source>
</reference>
<evidence type="ECO:0000256" key="2">
    <source>
        <dbReference type="ARBA" id="ARBA00022692"/>
    </source>
</evidence>
<dbReference type="Gene3D" id="1.10.287.950">
    <property type="entry name" value="Methyl-accepting chemotaxis protein"/>
    <property type="match status" value="1"/>
</dbReference>
<evidence type="ECO:0000313" key="15">
    <source>
        <dbReference type="Proteomes" id="UP001150001"/>
    </source>
</evidence>
<dbReference type="PROSITE" id="PS50885">
    <property type="entry name" value="HAMP"/>
    <property type="match status" value="1"/>
</dbReference>
<evidence type="ECO:0000256" key="4">
    <source>
        <dbReference type="ARBA" id="ARBA00023136"/>
    </source>
</evidence>
<dbReference type="AlphaFoldDB" id="A0A178JHE9"/>
<evidence type="ECO:0000256" key="7">
    <source>
        <dbReference type="PROSITE-ProRule" id="PRU00284"/>
    </source>
</evidence>
<dbReference type="InterPro" id="IPR004089">
    <property type="entry name" value="MCPsignal_dom"/>
</dbReference>
<dbReference type="FunFam" id="1.10.287.950:FF:000001">
    <property type="entry name" value="Methyl-accepting chemotaxis sensory transducer"/>
    <property type="match status" value="1"/>
</dbReference>
<dbReference type="GO" id="GO:0006935">
    <property type="term" value="P:chemotaxis"/>
    <property type="evidence" value="ECO:0007669"/>
    <property type="project" value="InterPro"/>
</dbReference>
<feature type="transmembrane region" description="Helical" evidence="8">
    <location>
        <begin position="309"/>
        <end position="331"/>
    </location>
</feature>
<reference evidence="12" key="2">
    <citation type="submission" date="2022-11" db="EMBL/GenBank/DDBJ databases">
        <title>Role of the vibriolysin VemA secreted by the emergent pathogen Vibrio europaeus in the colonization of Manila clam mucus.</title>
        <authorList>
            <person name="Martinez C."/>
            <person name="Rodriguez S."/>
            <person name="Vences A."/>
            <person name="Barja J.L."/>
            <person name="Toranzo A.E."/>
            <person name="Dubert J."/>
        </authorList>
    </citation>
    <scope>NUCLEOTIDE SEQUENCE</scope>
    <source>
        <strain evidence="12">3454</strain>
    </source>
</reference>
<dbReference type="RefSeq" id="WP_069666849.1">
    <property type="nucleotide sequence ID" value="NZ_JAPFIM010000026.1"/>
</dbReference>
<feature type="domain" description="Methyl-accepting transducer" evidence="9">
    <location>
        <begin position="392"/>
        <end position="628"/>
    </location>
</feature>
<keyword evidence="5 7" id="KW-0807">Transducer</keyword>
<dbReference type="PANTHER" id="PTHR32089:SF119">
    <property type="entry name" value="METHYL-ACCEPTING CHEMOTAXIS PROTEIN CTPL"/>
    <property type="match status" value="1"/>
</dbReference>
<evidence type="ECO:0000313" key="14">
    <source>
        <dbReference type="Proteomes" id="UP000094761"/>
    </source>
</evidence>
<dbReference type="InterPro" id="IPR004090">
    <property type="entry name" value="Chemotax_Me-accpt_rcpt"/>
</dbReference>
<evidence type="ECO:0000313" key="13">
    <source>
        <dbReference type="EMBL" id="OAN00978.1"/>
    </source>
</evidence>
<dbReference type="GO" id="GO:0016020">
    <property type="term" value="C:membrane"/>
    <property type="evidence" value="ECO:0007669"/>
    <property type="project" value="UniProtKB-SubCell"/>
</dbReference>
<feature type="transmembrane region" description="Helical" evidence="8">
    <location>
        <begin position="12"/>
        <end position="35"/>
    </location>
</feature>
<dbReference type="EMBL" id="JAPFIT010000018">
    <property type="protein sequence ID" value="MDC5741299.1"/>
    <property type="molecule type" value="Genomic_DNA"/>
</dbReference>
<dbReference type="PROSITE" id="PS50111">
    <property type="entry name" value="CHEMOTAXIS_TRANSDUC_2"/>
    <property type="match status" value="1"/>
</dbReference>
<dbReference type="SUPFAM" id="SSF58104">
    <property type="entry name" value="Methyl-accepting chemotaxis protein (MCP) signaling domain"/>
    <property type="match status" value="1"/>
</dbReference>
<dbReference type="CDD" id="cd11386">
    <property type="entry name" value="MCP_signal"/>
    <property type="match status" value="1"/>
</dbReference>
<evidence type="ECO:0000256" key="1">
    <source>
        <dbReference type="ARBA" id="ARBA00004141"/>
    </source>
</evidence>
<dbReference type="Proteomes" id="UP000094761">
    <property type="component" value="Unassembled WGS sequence"/>
</dbReference>
<dbReference type="PRINTS" id="PR00260">
    <property type="entry name" value="CHEMTRNSDUCR"/>
</dbReference>
<dbReference type="GeneID" id="78075543"/>